<dbReference type="Proteomes" id="UP000193944">
    <property type="component" value="Unassembled WGS sequence"/>
</dbReference>
<dbReference type="EMBL" id="MCFG01000378">
    <property type="protein sequence ID" value="ORX75107.1"/>
    <property type="molecule type" value="Genomic_DNA"/>
</dbReference>
<evidence type="ECO:0000313" key="2">
    <source>
        <dbReference type="Proteomes" id="UP000193944"/>
    </source>
</evidence>
<gene>
    <name evidence="1" type="ORF">BCR32DRAFT_285496</name>
</gene>
<keyword evidence="2" id="KW-1185">Reference proteome</keyword>
<proteinExistence type="predicted"/>
<dbReference type="AlphaFoldDB" id="A0A1Y1WNI2"/>
<accession>A0A1Y1WNI2</accession>
<sequence>MNSSNSTNHQLLRRGLRCHGYLEQEFVLLFIHDLQTWTISRLLDFLTLNSKYRIKVKLIYPIPLGSEIGSAFALLGCPTVLSALTFLSKHISNINNIIHGISKHFIPNVENYFIIRVNYEDPNTHLKLIKLITQKLPVSKIKWCITNKIRRAKLVNPRIQRIANNVLSPLNTEFYKHLKYYIFF</sequence>
<evidence type="ECO:0000313" key="1">
    <source>
        <dbReference type="EMBL" id="ORX75107.1"/>
    </source>
</evidence>
<comment type="caution">
    <text evidence="1">The sequence shown here is derived from an EMBL/GenBank/DDBJ whole genome shotgun (WGS) entry which is preliminary data.</text>
</comment>
<protein>
    <submittedName>
        <fullName evidence="1">Uncharacterized protein</fullName>
    </submittedName>
</protein>
<organism evidence="1 2">
    <name type="scientific">Anaeromyces robustus</name>
    <dbReference type="NCBI Taxonomy" id="1754192"/>
    <lineage>
        <taxon>Eukaryota</taxon>
        <taxon>Fungi</taxon>
        <taxon>Fungi incertae sedis</taxon>
        <taxon>Chytridiomycota</taxon>
        <taxon>Chytridiomycota incertae sedis</taxon>
        <taxon>Neocallimastigomycetes</taxon>
        <taxon>Neocallimastigales</taxon>
        <taxon>Neocallimastigaceae</taxon>
        <taxon>Anaeromyces</taxon>
    </lineage>
</organism>
<reference evidence="1 2" key="1">
    <citation type="submission" date="2016-08" db="EMBL/GenBank/DDBJ databases">
        <title>A Parts List for Fungal Cellulosomes Revealed by Comparative Genomics.</title>
        <authorList>
            <consortium name="DOE Joint Genome Institute"/>
            <person name="Haitjema C.H."/>
            <person name="Gilmore S.P."/>
            <person name="Henske J.K."/>
            <person name="Solomon K.V."/>
            <person name="De Groot R."/>
            <person name="Kuo A."/>
            <person name="Mondo S.J."/>
            <person name="Salamov A.A."/>
            <person name="Labutti K."/>
            <person name="Zhao Z."/>
            <person name="Chiniquy J."/>
            <person name="Barry K."/>
            <person name="Brewer H.M."/>
            <person name="Purvine S.O."/>
            <person name="Wright A.T."/>
            <person name="Boxma B."/>
            <person name="Van Alen T."/>
            <person name="Hackstein J.H."/>
            <person name="Baker S.E."/>
            <person name="Grigoriev I.V."/>
            <person name="O'Malley M.A."/>
        </authorList>
    </citation>
    <scope>NUCLEOTIDE SEQUENCE [LARGE SCALE GENOMIC DNA]</scope>
    <source>
        <strain evidence="1 2">S4</strain>
    </source>
</reference>
<name>A0A1Y1WNI2_9FUNG</name>
<reference evidence="1 2" key="2">
    <citation type="submission" date="2016-08" db="EMBL/GenBank/DDBJ databases">
        <title>Pervasive Adenine N6-methylation of Active Genes in Fungi.</title>
        <authorList>
            <consortium name="DOE Joint Genome Institute"/>
            <person name="Mondo S.J."/>
            <person name="Dannebaum R.O."/>
            <person name="Kuo R.C."/>
            <person name="Labutti K."/>
            <person name="Haridas S."/>
            <person name="Kuo A."/>
            <person name="Salamov A."/>
            <person name="Ahrendt S.R."/>
            <person name="Lipzen A."/>
            <person name="Sullivan W."/>
            <person name="Andreopoulos W.B."/>
            <person name="Clum A."/>
            <person name="Lindquist E."/>
            <person name="Daum C."/>
            <person name="Ramamoorthy G.K."/>
            <person name="Gryganskyi A."/>
            <person name="Culley D."/>
            <person name="Magnuson J.K."/>
            <person name="James T.Y."/>
            <person name="O'Malley M.A."/>
            <person name="Stajich J.E."/>
            <person name="Spatafora J.W."/>
            <person name="Visel A."/>
            <person name="Grigoriev I.V."/>
        </authorList>
    </citation>
    <scope>NUCLEOTIDE SEQUENCE [LARGE SCALE GENOMIC DNA]</scope>
    <source>
        <strain evidence="1 2">S4</strain>
    </source>
</reference>